<dbReference type="EMBL" id="CATOUU010000952">
    <property type="protein sequence ID" value="CAI9962222.1"/>
    <property type="molecule type" value="Genomic_DNA"/>
</dbReference>
<dbReference type="EMBL" id="CAXDID020000007">
    <property type="protein sequence ID" value="CAL5976708.1"/>
    <property type="molecule type" value="Genomic_DNA"/>
</dbReference>
<evidence type="ECO:0000313" key="3">
    <source>
        <dbReference type="Proteomes" id="UP001642409"/>
    </source>
</evidence>
<reference evidence="2 3" key="2">
    <citation type="submission" date="2024-07" db="EMBL/GenBank/DDBJ databases">
        <authorList>
            <person name="Akdeniz Z."/>
        </authorList>
    </citation>
    <scope>NUCLEOTIDE SEQUENCE [LARGE SCALE GENOMIC DNA]</scope>
</reference>
<accession>A0AA86QWT0</accession>
<comment type="caution">
    <text evidence="1">The sequence shown here is derived from an EMBL/GenBank/DDBJ whole genome shotgun (WGS) entry which is preliminary data.</text>
</comment>
<sequence length="141" mass="16750">MNQKYSLLLLFSEFCLRLDIQLVQVSGSWFNDFSVVVEYDASVYWCVFVQAHASAYEALFFLCFGFEQCFPRVFELVRSVSDEQQQIEFVSVYVRPQANILQDEDFYSRFIKNEINLCLVIVQIIRFRLAIQSINYKYFPL</sequence>
<dbReference type="Proteomes" id="UP001642409">
    <property type="component" value="Unassembled WGS sequence"/>
</dbReference>
<gene>
    <name evidence="2" type="ORF">HINF_LOCUS3951</name>
    <name evidence="1" type="ORF">HINF_LOCUS49867</name>
</gene>
<reference evidence="1" key="1">
    <citation type="submission" date="2023-06" db="EMBL/GenBank/DDBJ databases">
        <authorList>
            <person name="Kurt Z."/>
        </authorList>
    </citation>
    <scope>NUCLEOTIDE SEQUENCE</scope>
</reference>
<dbReference type="AlphaFoldDB" id="A0AA86QWT0"/>
<organism evidence="1">
    <name type="scientific">Hexamita inflata</name>
    <dbReference type="NCBI Taxonomy" id="28002"/>
    <lineage>
        <taxon>Eukaryota</taxon>
        <taxon>Metamonada</taxon>
        <taxon>Diplomonadida</taxon>
        <taxon>Hexamitidae</taxon>
        <taxon>Hexamitinae</taxon>
        <taxon>Hexamita</taxon>
    </lineage>
</organism>
<evidence type="ECO:0000313" key="2">
    <source>
        <dbReference type="EMBL" id="CAL5976708.1"/>
    </source>
</evidence>
<name>A0AA86QWT0_9EUKA</name>
<evidence type="ECO:0000313" key="1">
    <source>
        <dbReference type="EMBL" id="CAI9962222.1"/>
    </source>
</evidence>
<protein>
    <submittedName>
        <fullName evidence="2">Hypothetical_protein</fullName>
    </submittedName>
</protein>
<keyword evidence="3" id="KW-1185">Reference proteome</keyword>
<proteinExistence type="predicted"/>